<dbReference type="Proteomes" id="UP000219559">
    <property type="component" value="Unassembled WGS sequence"/>
</dbReference>
<evidence type="ECO:0000313" key="3">
    <source>
        <dbReference type="Proteomes" id="UP000219559"/>
    </source>
</evidence>
<reference evidence="2 3" key="1">
    <citation type="submission" date="2017-04" db="EMBL/GenBank/DDBJ databases">
        <title>A new member of the family Flavobacteriaceae isolated from ascidians.</title>
        <authorList>
            <person name="Chen L."/>
        </authorList>
    </citation>
    <scope>NUCLEOTIDE SEQUENCE [LARGE SCALE GENOMIC DNA]</scope>
    <source>
        <strain evidence="2 3">HQA918</strain>
    </source>
</reference>
<accession>A0A2A4GBG4</accession>
<evidence type="ECO:0000256" key="1">
    <source>
        <dbReference type="SAM" id="Phobius"/>
    </source>
</evidence>
<organism evidence="2 3">
    <name type="scientific">Sediminicola luteus</name>
    <dbReference type="NCBI Taxonomy" id="319238"/>
    <lineage>
        <taxon>Bacteria</taxon>
        <taxon>Pseudomonadati</taxon>
        <taxon>Bacteroidota</taxon>
        <taxon>Flavobacteriia</taxon>
        <taxon>Flavobacteriales</taxon>
        <taxon>Flavobacteriaceae</taxon>
        <taxon>Sediminicola</taxon>
    </lineage>
</organism>
<name>A0A2A4GBG4_9FLAO</name>
<keyword evidence="3" id="KW-1185">Reference proteome</keyword>
<dbReference type="AlphaFoldDB" id="A0A2A4GBG4"/>
<dbReference type="OrthoDB" id="1201528at2"/>
<feature type="transmembrane region" description="Helical" evidence="1">
    <location>
        <begin position="74"/>
        <end position="93"/>
    </location>
</feature>
<protein>
    <submittedName>
        <fullName evidence="2">Uncharacterized protein</fullName>
    </submittedName>
</protein>
<dbReference type="EMBL" id="NBWU01000001">
    <property type="protein sequence ID" value="PCE66299.1"/>
    <property type="molecule type" value="Genomic_DNA"/>
</dbReference>
<proteinExistence type="predicted"/>
<keyword evidence="1" id="KW-1133">Transmembrane helix</keyword>
<keyword evidence="1" id="KW-0812">Transmembrane</keyword>
<dbReference type="RefSeq" id="WP_097441821.1">
    <property type="nucleotide sequence ID" value="NZ_NBWU01000001.1"/>
</dbReference>
<gene>
    <name evidence="2" type="ORF">B7P33_03090</name>
</gene>
<sequence length="143" mass="16813">MREDEIRRLTEKYERGETTLEEEVFLFENVKEPDTPWANWFTFLENNKITPPEDLNDRLWESFEGGRDRKRKKMVWGMAAAASVLLLVSFLILGPRQSNEQDFAQKEALFKEALDMIGSMEPAAIERTIVYENEMVIIYTTKE</sequence>
<evidence type="ECO:0000313" key="2">
    <source>
        <dbReference type="EMBL" id="PCE66299.1"/>
    </source>
</evidence>
<keyword evidence="1" id="KW-0472">Membrane</keyword>
<comment type="caution">
    <text evidence="2">The sequence shown here is derived from an EMBL/GenBank/DDBJ whole genome shotgun (WGS) entry which is preliminary data.</text>
</comment>